<keyword evidence="1" id="KW-0472">Membrane</keyword>
<evidence type="ECO:0000313" key="2">
    <source>
        <dbReference type="EMBL" id="NDK55224.1"/>
    </source>
</evidence>
<comment type="caution">
    <text evidence="2">The sequence shown here is derived from an EMBL/GenBank/DDBJ whole genome shotgun (WGS) entry which is preliminary data.</text>
</comment>
<keyword evidence="1" id="KW-0812">Transmembrane</keyword>
<keyword evidence="1" id="KW-1133">Transmembrane helix</keyword>
<feature type="transmembrane region" description="Helical" evidence="1">
    <location>
        <begin position="41"/>
        <end position="60"/>
    </location>
</feature>
<dbReference type="RefSeq" id="WP_162345273.1">
    <property type="nucleotide sequence ID" value="NZ_JAAEAA010000004.1"/>
</dbReference>
<reference evidence="2 3" key="1">
    <citation type="submission" date="2020-01" db="EMBL/GenBank/DDBJ databases">
        <authorList>
            <person name="Kim M.K."/>
        </authorList>
    </citation>
    <scope>NUCLEOTIDE SEQUENCE [LARGE SCALE GENOMIC DNA]</scope>
    <source>
        <strain evidence="2 3">BT213</strain>
    </source>
</reference>
<organism evidence="2 3">
    <name type="scientific">Pontibacter fetidus</name>
    <dbReference type="NCBI Taxonomy" id="2700082"/>
    <lineage>
        <taxon>Bacteria</taxon>
        <taxon>Pseudomonadati</taxon>
        <taxon>Bacteroidota</taxon>
        <taxon>Cytophagia</taxon>
        <taxon>Cytophagales</taxon>
        <taxon>Hymenobacteraceae</taxon>
        <taxon>Pontibacter</taxon>
    </lineage>
</organism>
<sequence>MFSYRNLSARTRAIILFSLLGVLAILIVAEPKGDFFNFLKGFLNGVLIVMFLGEVGLYFMGRKK</sequence>
<accession>A0A6B2H7V4</accession>
<evidence type="ECO:0000256" key="1">
    <source>
        <dbReference type="SAM" id="Phobius"/>
    </source>
</evidence>
<dbReference type="Proteomes" id="UP000478546">
    <property type="component" value="Unassembled WGS sequence"/>
</dbReference>
<protein>
    <submittedName>
        <fullName evidence="2">Uncharacterized protein</fullName>
    </submittedName>
</protein>
<feature type="transmembrane region" description="Helical" evidence="1">
    <location>
        <begin position="12"/>
        <end position="29"/>
    </location>
</feature>
<gene>
    <name evidence="2" type="ORF">GWO68_04760</name>
</gene>
<name>A0A6B2H7V4_9BACT</name>
<dbReference type="AlphaFoldDB" id="A0A6B2H7V4"/>
<evidence type="ECO:0000313" key="3">
    <source>
        <dbReference type="Proteomes" id="UP000478546"/>
    </source>
</evidence>
<keyword evidence="3" id="KW-1185">Reference proteome</keyword>
<dbReference type="EMBL" id="JAAEAA010000004">
    <property type="protein sequence ID" value="NDK55224.1"/>
    <property type="molecule type" value="Genomic_DNA"/>
</dbReference>
<proteinExistence type="predicted"/>